<dbReference type="GO" id="GO:0005524">
    <property type="term" value="F:ATP binding"/>
    <property type="evidence" value="ECO:0007669"/>
    <property type="project" value="InterPro"/>
</dbReference>
<dbReference type="AlphaFoldDB" id="A0A415UG08"/>
<feature type="domain" description="Protein kinase" evidence="1">
    <location>
        <begin position="1"/>
        <end position="221"/>
    </location>
</feature>
<sequence>MNGTEEITIFTGDRKKQFRNGLKSSKEEAAKLMKLHDIIGTVDVFAIFEENNTAYLVMEYLDGCTLAQMLKEKKIMPVEEALKMIRPVIRSLQEIHKNNLIHRDITPDNIFITKSGELKVLDFGSARCSALAQNKSISVIVKQGYAPPEQYQLYKDQEPWTDVYSLAATIYKMITGKVPEDSITRMVKDTLEAPSALGITITKSQENALLNALNTKINSRT</sequence>
<dbReference type="InterPro" id="IPR008266">
    <property type="entry name" value="Tyr_kinase_AS"/>
</dbReference>
<dbReference type="PANTHER" id="PTHR24362">
    <property type="entry name" value="SERINE/THREONINE-PROTEIN KINASE NEK"/>
    <property type="match status" value="1"/>
</dbReference>
<dbReference type="SMART" id="SM00220">
    <property type="entry name" value="S_TKc"/>
    <property type="match status" value="1"/>
</dbReference>
<dbReference type="PROSITE" id="PS00109">
    <property type="entry name" value="PROTEIN_KINASE_TYR"/>
    <property type="match status" value="1"/>
</dbReference>
<evidence type="ECO:0000313" key="2">
    <source>
        <dbReference type="EMBL" id="RHN17013.1"/>
    </source>
</evidence>
<organism evidence="2 3">
    <name type="scientific">Anaerobutyricum hallii</name>
    <dbReference type="NCBI Taxonomy" id="39488"/>
    <lineage>
        <taxon>Bacteria</taxon>
        <taxon>Bacillati</taxon>
        <taxon>Bacillota</taxon>
        <taxon>Clostridia</taxon>
        <taxon>Lachnospirales</taxon>
        <taxon>Lachnospiraceae</taxon>
        <taxon>Anaerobutyricum</taxon>
    </lineage>
</organism>
<keyword evidence="2" id="KW-0808">Transferase</keyword>
<proteinExistence type="predicted"/>
<protein>
    <submittedName>
        <fullName evidence="2">Serine/threonine protein kinase</fullName>
    </submittedName>
</protein>
<dbReference type="InterPro" id="IPR011009">
    <property type="entry name" value="Kinase-like_dom_sf"/>
</dbReference>
<comment type="caution">
    <text evidence="2">The sequence shown here is derived from an EMBL/GenBank/DDBJ whole genome shotgun (WGS) entry which is preliminary data.</text>
</comment>
<keyword evidence="2" id="KW-0418">Kinase</keyword>
<accession>A0A415UG08</accession>
<reference evidence="2 3" key="1">
    <citation type="submission" date="2018-08" db="EMBL/GenBank/DDBJ databases">
        <title>A genome reference for cultivated species of the human gut microbiota.</title>
        <authorList>
            <person name="Zou Y."/>
            <person name="Xue W."/>
            <person name="Luo G."/>
        </authorList>
    </citation>
    <scope>NUCLEOTIDE SEQUENCE [LARGE SCALE GENOMIC DNA]</scope>
    <source>
        <strain evidence="2 3">AF31-17AC</strain>
    </source>
</reference>
<dbReference type="GO" id="GO:0004674">
    <property type="term" value="F:protein serine/threonine kinase activity"/>
    <property type="evidence" value="ECO:0007669"/>
    <property type="project" value="UniProtKB-KW"/>
</dbReference>
<dbReference type="EMBL" id="QRQO01000004">
    <property type="protein sequence ID" value="RHN17013.1"/>
    <property type="molecule type" value="Genomic_DNA"/>
</dbReference>
<dbReference type="Proteomes" id="UP000283700">
    <property type="component" value="Unassembled WGS sequence"/>
</dbReference>
<dbReference type="PROSITE" id="PS50011">
    <property type="entry name" value="PROTEIN_KINASE_DOM"/>
    <property type="match status" value="1"/>
</dbReference>
<dbReference type="Pfam" id="PF00069">
    <property type="entry name" value="Pkinase"/>
    <property type="match status" value="1"/>
</dbReference>
<name>A0A415UG08_9FIRM</name>
<dbReference type="Gene3D" id="1.10.510.10">
    <property type="entry name" value="Transferase(Phosphotransferase) domain 1"/>
    <property type="match status" value="1"/>
</dbReference>
<dbReference type="PANTHER" id="PTHR24362:SF309">
    <property type="entry name" value="PROTEIN KINASE DOMAIN-CONTAINING PROTEIN"/>
    <property type="match status" value="1"/>
</dbReference>
<dbReference type="InterPro" id="IPR000719">
    <property type="entry name" value="Prot_kinase_dom"/>
</dbReference>
<evidence type="ECO:0000313" key="3">
    <source>
        <dbReference type="Proteomes" id="UP000283700"/>
    </source>
</evidence>
<dbReference type="SUPFAM" id="SSF56112">
    <property type="entry name" value="Protein kinase-like (PK-like)"/>
    <property type="match status" value="1"/>
</dbReference>
<keyword evidence="2" id="KW-0723">Serine/threonine-protein kinase</keyword>
<gene>
    <name evidence="2" type="ORF">DWZ29_02430</name>
</gene>
<evidence type="ECO:0000259" key="1">
    <source>
        <dbReference type="PROSITE" id="PS50011"/>
    </source>
</evidence>
<dbReference type="RefSeq" id="WP_118485565.1">
    <property type="nucleotide sequence ID" value="NZ_QRQO01000004.1"/>
</dbReference>
<dbReference type="CDD" id="cd14014">
    <property type="entry name" value="STKc_PknB_like"/>
    <property type="match status" value="1"/>
</dbReference>